<dbReference type="Proteomes" id="UP001197847">
    <property type="component" value="Unassembled WGS sequence"/>
</dbReference>
<feature type="non-terminal residue" evidence="1">
    <location>
        <position position="1"/>
    </location>
</feature>
<dbReference type="EMBL" id="JAJFBX010000343">
    <property type="protein sequence ID" value="MCC2748937.1"/>
    <property type="molecule type" value="Genomic_DNA"/>
</dbReference>
<dbReference type="SUPFAM" id="SSF49899">
    <property type="entry name" value="Concanavalin A-like lectins/glucanases"/>
    <property type="match status" value="1"/>
</dbReference>
<evidence type="ECO:0000313" key="2">
    <source>
        <dbReference type="Proteomes" id="UP001197847"/>
    </source>
</evidence>
<dbReference type="AlphaFoldDB" id="A0AAW4WUI7"/>
<reference evidence="1" key="1">
    <citation type="submission" date="2021-10" db="EMBL/GenBank/DDBJ databases">
        <title>Collection of gut derived symbiotic bacterial strains cultured from healthy donors.</title>
        <authorList>
            <person name="Lin H."/>
            <person name="Littmann E."/>
            <person name="Claire K."/>
            <person name="Pamer E."/>
        </authorList>
    </citation>
    <scope>NUCLEOTIDE SEQUENCE</scope>
    <source>
        <strain evidence="1">MSK.22.92</strain>
    </source>
</reference>
<gene>
    <name evidence="1" type="ORF">LK487_18365</name>
</gene>
<organism evidence="1 2">
    <name type="scientific">Agathobacter rectalis</name>
    <dbReference type="NCBI Taxonomy" id="39491"/>
    <lineage>
        <taxon>Bacteria</taxon>
        <taxon>Bacillati</taxon>
        <taxon>Bacillota</taxon>
        <taxon>Clostridia</taxon>
        <taxon>Lachnospirales</taxon>
        <taxon>Lachnospiraceae</taxon>
        <taxon>Agathobacter</taxon>
    </lineage>
</organism>
<protein>
    <submittedName>
        <fullName evidence="1">Uncharacterized protein</fullName>
    </submittedName>
</protein>
<feature type="non-terminal residue" evidence="1">
    <location>
        <position position="80"/>
    </location>
</feature>
<dbReference type="InterPro" id="IPR013320">
    <property type="entry name" value="ConA-like_dom_sf"/>
</dbReference>
<name>A0AAW4WUI7_9FIRM</name>
<proteinExistence type="predicted"/>
<comment type="caution">
    <text evidence="1">The sequence shown here is derived from an EMBL/GenBank/DDBJ whole genome shotgun (WGS) entry which is preliminary data.</text>
</comment>
<evidence type="ECO:0000313" key="1">
    <source>
        <dbReference type="EMBL" id="MCC2748937.1"/>
    </source>
</evidence>
<accession>A0AAW4WUI7</accession>
<sequence length="80" mass="9161">KDVNTLHGVTDCTIYAQFRVRGVGQFGTILAARDDDRQIMNVDIDDDGFVYRAFVKGQWCEYRAHGDWNDGGWHDLVIRA</sequence>